<accession>A2E9Z1</accession>
<evidence type="ECO:0000313" key="2">
    <source>
        <dbReference type="Proteomes" id="UP000001542"/>
    </source>
</evidence>
<keyword evidence="2" id="KW-1185">Reference proteome</keyword>
<proteinExistence type="predicted"/>
<protein>
    <submittedName>
        <fullName evidence="1">Uncharacterized protein</fullName>
    </submittedName>
</protein>
<evidence type="ECO:0000313" key="1">
    <source>
        <dbReference type="EMBL" id="EAY10553.1"/>
    </source>
</evidence>
<organism evidence="1 2">
    <name type="scientific">Trichomonas vaginalis (strain ATCC PRA-98 / G3)</name>
    <dbReference type="NCBI Taxonomy" id="412133"/>
    <lineage>
        <taxon>Eukaryota</taxon>
        <taxon>Metamonada</taxon>
        <taxon>Parabasalia</taxon>
        <taxon>Trichomonadida</taxon>
        <taxon>Trichomonadidae</taxon>
        <taxon>Trichomonas</taxon>
    </lineage>
</organism>
<dbReference type="VEuPathDB" id="TrichDB:TVAGG3_0180960"/>
<dbReference type="InParanoid" id="A2E9Z1"/>
<dbReference type="VEuPathDB" id="TrichDB:TVAG_184550"/>
<name>A2E9Z1_TRIV3</name>
<dbReference type="AlphaFoldDB" id="A2E9Z1"/>
<dbReference type="RefSeq" id="XP_001322776.1">
    <property type="nucleotide sequence ID" value="XM_001322741.1"/>
</dbReference>
<dbReference type="SMR" id="A2E9Z1"/>
<sequence length="83" mass="9540">MDSISEESNKPLDLVKNDLRLQFEENDDLVRAIGEMTKQIQQKRQATAALVMERNWYLQVISRLNDAAAQDPRLANIAKILNE</sequence>
<reference evidence="1" key="1">
    <citation type="submission" date="2006-10" db="EMBL/GenBank/DDBJ databases">
        <authorList>
            <person name="Amadeo P."/>
            <person name="Zhao Q."/>
            <person name="Wortman J."/>
            <person name="Fraser-Liggett C."/>
            <person name="Carlton J."/>
        </authorList>
    </citation>
    <scope>NUCLEOTIDE SEQUENCE</scope>
    <source>
        <strain evidence="1">G3</strain>
    </source>
</reference>
<dbReference type="Proteomes" id="UP000001542">
    <property type="component" value="Unassembled WGS sequence"/>
</dbReference>
<reference evidence="1" key="2">
    <citation type="journal article" date="2007" name="Science">
        <title>Draft genome sequence of the sexually transmitted pathogen Trichomonas vaginalis.</title>
        <authorList>
            <person name="Carlton J.M."/>
            <person name="Hirt R.P."/>
            <person name="Silva J.C."/>
            <person name="Delcher A.L."/>
            <person name="Schatz M."/>
            <person name="Zhao Q."/>
            <person name="Wortman J.R."/>
            <person name="Bidwell S.L."/>
            <person name="Alsmark U.C.M."/>
            <person name="Besteiro S."/>
            <person name="Sicheritz-Ponten T."/>
            <person name="Noel C.J."/>
            <person name="Dacks J.B."/>
            <person name="Foster P.G."/>
            <person name="Simillion C."/>
            <person name="Van de Peer Y."/>
            <person name="Miranda-Saavedra D."/>
            <person name="Barton G.J."/>
            <person name="Westrop G.D."/>
            <person name="Mueller S."/>
            <person name="Dessi D."/>
            <person name="Fiori P.L."/>
            <person name="Ren Q."/>
            <person name="Paulsen I."/>
            <person name="Zhang H."/>
            <person name="Bastida-Corcuera F.D."/>
            <person name="Simoes-Barbosa A."/>
            <person name="Brown M.T."/>
            <person name="Hayes R.D."/>
            <person name="Mukherjee M."/>
            <person name="Okumura C.Y."/>
            <person name="Schneider R."/>
            <person name="Smith A.J."/>
            <person name="Vanacova S."/>
            <person name="Villalvazo M."/>
            <person name="Haas B.J."/>
            <person name="Pertea M."/>
            <person name="Feldblyum T.V."/>
            <person name="Utterback T.R."/>
            <person name="Shu C.L."/>
            <person name="Osoegawa K."/>
            <person name="de Jong P.J."/>
            <person name="Hrdy I."/>
            <person name="Horvathova L."/>
            <person name="Zubacova Z."/>
            <person name="Dolezal P."/>
            <person name="Malik S.B."/>
            <person name="Logsdon J.M. Jr."/>
            <person name="Henze K."/>
            <person name="Gupta A."/>
            <person name="Wang C.C."/>
            <person name="Dunne R.L."/>
            <person name="Upcroft J.A."/>
            <person name="Upcroft P."/>
            <person name="White O."/>
            <person name="Salzberg S.L."/>
            <person name="Tang P."/>
            <person name="Chiu C.-H."/>
            <person name="Lee Y.-S."/>
            <person name="Embley T.M."/>
            <person name="Coombs G.H."/>
            <person name="Mottram J.C."/>
            <person name="Tachezy J."/>
            <person name="Fraser-Liggett C.M."/>
            <person name="Johnson P.J."/>
        </authorList>
    </citation>
    <scope>NUCLEOTIDE SEQUENCE [LARGE SCALE GENOMIC DNA]</scope>
    <source>
        <strain evidence="1">G3</strain>
    </source>
</reference>
<dbReference type="EMBL" id="DS113336">
    <property type="protein sequence ID" value="EAY10553.1"/>
    <property type="molecule type" value="Genomic_DNA"/>
</dbReference>
<gene>
    <name evidence="1" type="ORF">TVAG_184550</name>
</gene>
<dbReference type="KEGG" id="tva:4768488"/>